<dbReference type="Proteomes" id="UP001501020">
    <property type="component" value="Unassembled WGS sequence"/>
</dbReference>
<protein>
    <submittedName>
        <fullName evidence="2">DUF2293 domain-containing protein</fullName>
    </submittedName>
</protein>
<evidence type="ECO:0000259" key="1">
    <source>
        <dbReference type="Pfam" id="PF10056"/>
    </source>
</evidence>
<name>A0ABN2ZWP5_9ACTN</name>
<dbReference type="EMBL" id="BAAAMR010000051">
    <property type="protein sequence ID" value="GAA2149136.1"/>
    <property type="molecule type" value="Genomic_DNA"/>
</dbReference>
<proteinExistence type="predicted"/>
<accession>A0ABN2ZWP5</accession>
<dbReference type="Pfam" id="PF10056">
    <property type="entry name" value="DUF2293"/>
    <property type="match status" value="1"/>
</dbReference>
<evidence type="ECO:0000313" key="3">
    <source>
        <dbReference type="Proteomes" id="UP001501020"/>
    </source>
</evidence>
<dbReference type="PANTHER" id="PTHR38113">
    <property type="match status" value="1"/>
</dbReference>
<dbReference type="PANTHER" id="PTHR38113:SF2">
    <property type="entry name" value="DUF2293 DOMAIN-CONTAINING PROTEIN"/>
    <property type="match status" value="1"/>
</dbReference>
<reference evidence="2 3" key="1">
    <citation type="journal article" date="2019" name="Int. J. Syst. Evol. Microbiol.">
        <title>The Global Catalogue of Microorganisms (GCM) 10K type strain sequencing project: providing services to taxonomists for standard genome sequencing and annotation.</title>
        <authorList>
            <consortium name="The Broad Institute Genomics Platform"/>
            <consortium name="The Broad Institute Genome Sequencing Center for Infectious Disease"/>
            <person name="Wu L."/>
            <person name="Ma J."/>
        </authorList>
    </citation>
    <scope>NUCLEOTIDE SEQUENCE [LARGE SCALE GENOMIC DNA]</scope>
    <source>
        <strain evidence="2 3">JCM 13850</strain>
    </source>
</reference>
<keyword evidence="3" id="KW-1185">Reference proteome</keyword>
<gene>
    <name evidence="2" type="ORF">GCM10009727_52430</name>
</gene>
<sequence length="369" mass="40733">MQVSDACPTEPVPWCAVSEVQESRLARRVSDAAGELLKRSRAVAPVDVFVRLGWLRTATVDEWRQGRHDHLHAAMTVRPDKVAAALGALRAWARANGLEPAETPYPAATRDHRELRFTAAGSAAAERDHRTHWLSPDLTPAQRERLAARQAKAPDITVLMPPGEWTCEGCHSPGDLQAIEDGAPLCLDCADLGHLVFLPSGDAALSRRAKKESGLSAVVVQHNRRRKRYERRGILVEEAALERAEEQCLADEDARARRRDRDRERRTGQDADFQARMAAEIVRLFPGCPEGRAEEIARHAGLRGSGRVGRTAAGRDLDENAVTLAVIASIRHLDTGYDALLMSGVPRRAARDRIRADVDAALTAWRRRP</sequence>
<organism evidence="2 3">
    <name type="scientific">Actinomadura napierensis</name>
    <dbReference type="NCBI Taxonomy" id="267854"/>
    <lineage>
        <taxon>Bacteria</taxon>
        <taxon>Bacillati</taxon>
        <taxon>Actinomycetota</taxon>
        <taxon>Actinomycetes</taxon>
        <taxon>Streptosporangiales</taxon>
        <taxon>Thermomonosporaceae</taxon>
        <taxon>Actinomadura</taxon>
    </lineage>
</organism>
<dbReference type="InterPro" id="IPR018744">
    <property type="entry name" value="DUF2293"/>
</dbReference>
<feature type="domain" description="DUF2293" evidence="1">
    <location>
        <begin position="281"/>
        <end position="366"/>
    </location>
</feature>
<evidence type="ECO:0000313" key="2">
    <source>
        <dbReference type="EMBL" id="GAA2149136.1"/>
    </source>
</evidence>
<comment type="caution">
    <text evidence="2">The sequence shown here is derived from an EMBL/GenBank/DDBJ whole genome shotgun (WGS) entry which is preliminary data.</text>
</comment>